<proteinExistence type="predicted"/>
<dbReference type="EMBL" id="VFOQ01000001">
    <property type="protein sequence ID" value="TQL60973.1"/>
    <property type="molecule type" value="Genomic_DNA"/>
</dbReference>
<comment type="caution">
    <text evidence="1">The sequence shown here is derived from an EMBL/GenBank/DDBJ whole genome shotgun (WGS) entry which is preliminary data.</text>
</comment>
<dbReference type="AlphaFoldDB" id="A0A542ZKU2"/>
<dbReference type="Proteomes" id="UP000319514">
    <property type="component" value="Unassembled WGS sequence"/>
</dbReference>
<gene>
    <name evidence="1" type="ORF">FB474_2376</name>
</gene>
<evidence type="ECO:0000313" key="2">
    <source>
        <dbReference type="Proteomes" id="UP000319514"/>
    </source>
</evidence>
<keyword evidence="2" id="KW-1185">Reference proteome</keyword>
<name>A0A542ZKU2_9MICO</name>
<protein>
    <submittedName>
        <fullName evidence="1">Uncharacterized protein</fullName>
    </submittedName>
</protein>
<accession>A0A542ZKU2</accession>
<organism evidence="1 2">
    <name type="scientific">Oryzihumus leptocrescens</name>
    <dbReference type="NCBI Taxonomy" id="297536"/>
    <lineage>
        <taxon>Bacteria</taxon>
        <taxon>Bacillati</taxon>
        <taxon>Actinomycetota</taxon>
        <taxon>Actinomycetes</taxon>
        <taxon>Micrococcales</taxon>
        <taxon>Intrasporangiaceae</taxon>
        <taxon>Oryzihumus</taxon>
    </lineage>
</organism>
<reference evidence="1 2" key="1">
    <citation type="submission" date="2019-06" db="EMBL/GenBank/DDBJ databases">
        <title>Sequencing the genomes of 1000 actinobacteria strains.</title>
        <authorList>
            <person name="Klenk H.-P."/>
        </authorList>
    </citation>
    <scope>NUCLEOTIDE SEQUENCE [LARGE SCALE GENOMIC DNA]</scope>
    <source>
        <strain evidence="1 2">DSM 18082</strain>
    </source>
</reference>
<sequence length="97" mass="10757">MFARIGTAGRWRVRTETAVYDIDLDAAWICRHPANEQRGGAHDARVAALRLDDTPIPLVTVHQCQLGAPMILVLDLRGDGILTVRLSTEVLTIERAR</sequence>
<evidence type="ECO:0000313" key="1">
    <source>
        <dbReference type="EMBL" id="TQL60973.1"/>
    </source>
</evidence>